<feature type="transmembrane region" description="Helical" evidence="1">
    <location>
        <begin position="42"/>
        <end position="60"/>
    </location>
</feature>
<protein>
    <recommendedName>
        <fullName evidence="2">Chemotaxis methyl-accepting receptor HlyB-like 4HB MCP domain-containing protein</fullName>
    </recommendedName>
</protein>
<dbReference type="Proteomes" id="UP000321926">
    <property type="component" value="Unassembled WGS sequence"/>
</dbReference>
<name>A0A5C8KA58_9BACT</name>
<keyword evidence="1" id="KW-0812">Transmembrane</keyword>
<evidence type="ECO:0000313" key="4">
    <source>
        <dbReference type="Proteomes" id="UP000321926"/>
    </source>
</evidence>
<proteinExistence type="predicted"/>
<dbReference type="InterPro" id="IPR024478">
    <property type="entry name" value="HlyB_4HB_MCP"/>
</dbReference>
<evidence type="ECO:0000256" key="1">
    <source>
        <dbReference type="SAM" id="Phobius"/>
    </source>
</evidence>
<dbReference type="Pfam" id="PF12729">
    <property type="entry name" value="4HB_MCP_1"/>
    <property type="match status" value="1"/>
</dbReference>
<comment type="caution">
    <text evidence="3">The sequence shown here is derived from an EMBL/GenBank/DDBJ whole genome shotgun (WGS) entry which is preliminary data.</text>
</comment>
<sequence>MISVRFRQVKLKFFIPKIILYLLIEMGVAMKWSFVIQQKLKIAALLGCLIVMVLLANFMWNRHMGSMNKSFTSIYNDRLIPATAIVYLTEHLYTKRLLMERYLLITDAEPEAALIEQMQWRNRQVDSLLHHFESTYLVKQESISLSGFKNKVEEYVQMEHAILALSHRQGRAAGMQLFEQEGKAVFECTIKHLHELTKIQSDVGKELVGDSQHIVSSTNILSSLEVGLVLVIGLIVQVLIVSSRMVNLKNKNFNLN</sequence>
<feature type="transmembrane region" description="Helical" evidence="1">
    <location>
        <begin position="226"/>
        <end position="246"/>
    </location>
</feature>
<dbReference type="AlphaFoldDB" id="A0A5C8KA58"/>
<keyword evidence="1" id="KW-0472">Membrane</keyword>
<keyword evidence="1" id="KW-1133">Transmembrane helix</keyword>
<dbReference type="OrthoDB" id="1438991at2"/>
<reference evidence="3 4" key="1">
    <citation type="submission" date="2019-08" db="EMBL/GenBank/DDBJ databases">
        <authorList>
            <person name="Shi S."/>
        </authorList>
    </citation>
    <scope>NUCLEOTIDE SEQUENCE [LARGE SCALE GENOMIC DNA]</scope>
    <source>
        <strain evidence="3 4">GY10130</strain>
    </source>
</reference>
<dbReference type="EMBL" id="VRTY01000020">
    <property type="protein sequence ID" value="TXK48976.1"/>
    <property type="molecule type" value="Genomic_DNA"/>
</dbReference>
<keyword evidence="4" id="KW-1185">Reference proteome</keyword>
<accession>A0A5C8KA58</accession>
<feature type="transmembrane region" description="Helical" evidence="1">
    <location>
        <begin position="18"/>
        <end position="36"/>
    </location>
</feature>
<evidence type="ECO:0000259" key="2">
    <source>
        <dbReference type="Pfam" id="PF12729"/>
    </source>
</evidence>
<gene>
    <name evidence="3" type="ORF">FVR03_07080</name>
</gene>
<feature type="domain" description="Chemotaxis methyl-accepting receptor HlyB-like 4HB MCP" evidence="2">
    <location>
        <begin position="35"/>
        <end position="213"/>
    </location>
</feature>
<organism evidence="3 4">
    <name type="scientific">Pontibacter qinzhouensis</name>
    <dbReference type="NCBI Taxonomy" id="2603253"/>
    <lineage>
        <taxon>Bacteria</taxon>
        <taxon>Pseudomonadati</taxon>
        <taxon>Bacteroidota</taxon>
        <taxon>Cytophagia</taxon>
        <taxon>Cytophagales</taxon>
        <taxon>Hymenobacteraceae</taxon>
        <taxon>Pontibacter</taxon>
    </lineage>
</organism>
<evidence type="ECO:0000313" key="3">
    <source>
        <dbReference type="EMBL" id="TXK48976.1"/>
    </source>
</evidence>